<reference evidence="1 2" key="1">
    <citation type="submission" date="2023-09" db="EMBL/GenBank/DDBJ databases">
        <title>Multi-omics analysis of a traditional fermented food reveals byproduct-associated fungal strains for waste-to-food upcycling.</title>
        <authorList>
            <consortium name="Lawrence Berkeley National Laboratory"/>
            <person name="Rekdal V.M."/>
            <person name="Villalobos-Escobedo J.M."/>
            <person name="Rodriguez-Valeron N."/>
            <person name="Garcia M.O."/>
            <person name="Vasquez D.P."/>
            <person name="Damayanti I."/>
            <person name="Sorensen P.M."/>
            <person name="Baidoo E.E."/>
            <person name="De Carvalho A.C."/>
            <person name="Riley R."/>
            <person name="Lipzen A."/>
            <person name="He G."/>
            <person name="Yan M."/>
            <person name="Haridas S."/>
            <person name="Daum C."/>
            <person name="Yoshinaga Y."/>
            <person name="Ng V."/>
            <person name="Grigoriev I.V."/>
            <person name="Munk R."/>
            <person name="Nuraida L."/>
            <person name="Wijaya C.H."/>
            <person name="Morales P.-C."/>
            <person name="Keasling J.D."/>
        </authorList>
    </citation>
    <scope>NUCLEOTIDE SEQUENCE [LARGE SCALE GENOMIC DNA]</scope>
    <source>
        <strain evidence="1 2">FGSC 2613</strain>
    </source>
</reference>
<sequence>MLLMGIKYAIDFGTGSGVLAIDQWIFQRVCKPGGWIEHVDSTATQYGKLSGEAGKRLGINQSVSGNNLSSEKRLGKGYICALEGTGSQMAVFPRPQDPKQKDVGLYAYAGVSSDFHGIIQFTIG</sequence>
<gene>
    <name evidence="1" type="ORF">QR685DRAFT_595616</name>
</gene>
<keyword evidence="2" id="KW-1185">Reference proteome</keyword>
<dbReference type="Proteomes" id="UP001451303">
    <property type="component" value="Unassembled WGS sequence"/>
</dbReference>
<protein>
    <recommendedName>
        <fullName evidence="3">Methyltransferase</fullName>
    </recommendedName>
</protein>
<name>A0ABR3DQ18_NEUIN</name>
<dbReference type="EMBL" id="JAVLET010000002">
    <property type="protein sequence ID" value="KAL0473988.1"/>
    <property type="molecule type" value="Genomic_DNA"/>
</dbReference>
<evidence type="ECO:0008006" key="3">
    <source>
        <dbReference type="Google" id="ProtNLM"/>
    </source>
</evidence>
<evidence type="ECO:0000313" key="1">
    <source>
        <dbReference type="EMBL" id="KAL0473988.1"/>
    </source>
</evidence>
<accession>A0ABR3DQ18</accession>
<comment type="caution">
    <text evidence="1">The sequence shown here is derived from an EMBL/GenBank/DDBJ whole genome shotgun (WGS) entry which is preliminary data.</text>
</comment>
<evidence type="ECO:0000313" key="2">
    <source>
        <dbReference type="Proteomes" id="UP001451303"/>
    </source>
</evidence>
<proteinExistence type="predicted"/>
<organism evidence="1 2">
    <name type="scientific">Neurospora intermedia</name>
    <dbReference type="NCBI Taxonomy" id="5142"/>
    <lineage>
        <taxon>Eukaryota</taxon>
        <taxon>Fungi</taxon>
        <taxon>Dikarya</taxon>
        <taxon>Ascomycota</taxon>
        <taxon>Pezizomycotina</taxon>
        <taxon>Sordariomycetes</taxon>
        <taxon>Sordariomycetidae</taxon>
        <taxon>Sordariales</taxon>
        <taxon>Sordariaceae</taxon>
        <taxon>Neurospora</taxon>
    </lineage>
</organism>